<comment type="similarity">
    <text evidence="8">Belongs to the tRNA(Ile)-lysidine synthase family.</text>
</comment>
<evidence type="ECO:0000256" key="3">
    <source>
        <dbReference type="ARBA" id="ARBA00022598"/>
    </source>
</evidence>
<comment type="function">
    <text evidence="8">Ligates lysine onto the cytidine present at position 34 of the AUA codon-specific tRNA(Ile) that contains the anticodon CAU, in an ATP-dependent manner. Cytidine is converted to lysidine, thus changing the amino acid specificity of the tRNA from methionine to isoleucine.</text>
</comment>
<sequence>MTRRGEGEAGGGEARERGPVAGGHDSHRAANGVADSVEARVAATGLLAGPVVVLLSGGRDSVCLLDLAVRLAGPVSALHVNYGLRDAADADEAHCVALCERLGVPLVVRRAGAPAGNVQAWARDVRYAAAHALDGTIATGHTATDQAETVLYRLVSSPGRRALLGMAPRRGRVVRPLLGVTRAETAAYCAERELPYVDDATNATSARGRIREILELHPAAEANVASTLDQLRDEAEVLDALIDPDADLTTLPPALARLTVQHVVGAAPARYMDEILALAWRGGTGHVDLPGARVTVEYGRVRLASETAAPEPATLAVPGRVAFGAGELTCEVGAFDLADGTLAADALAPALQVRAWRPGDRMRPLGLDGTKSLQDLFTDRKVPTGARHQLPVVVSNGEIAWVPGVATGARFRVNAATKLHVRLQWHPGS</sequence>
<proteinExistence type="inferred from homology"/>
<name>A0A9X3SAJ5_9ACTN</name>
<keyword evidence="12" id="KW-1185">Reference proteome</keyword>
<evidence type="ECO:0000259" key="10">
    <source>
        <dbReference type="SMART" id="SM00977"/>
    </source>
</evidence>
<evidence type="ECO:0000256" key="9">
    <source>
        <dbReference type="SAM" id="MobiDB-lite"/>
    </source>
</evidence>
<dbReference type="InterPro" id="IPR014729">
    <property type="entry name" value="Rossmann-like_a/b/a_fold"/>
</dbReference>
<dbReference type="GO" id="GO:0032267">
    <property type="term" value="F:tRNA(Ile)-lysidine synthase activity"/>
    <property type="evidence" value="ECO:0007669"/>
    <property type="project" value="UniProtKB-EC"/>
</dbReference>
<dbReference type="NCBIfam" id="TIGR02432">
    <property type="entry name" value="lysidine_TilS_N"/>
    <property type="match status" value="1"/>
</dbReference>
<keyword evidence="2 8" id="KW-0963">Cytoplasm</keyword>
<dbReference type="SUPFAM" id="SSF56037">
    <property type="entry name" value="PheT/TilS domain"/>
    <property type="match status" value="1"/>
</dbReference>
<keyword evidence="3 8" id="KW-0436">Ligase</keyword>
<dbReference type="EC" id="6.3.4.19" evidence="8"/>
<evidence type="ECO:0000256" key="1">
    <source>
        <dbReference type="ARBA" id="ARBA00004496"/>
    </source>
</evidence>
<feature type="binding site" evidence="8">
    <location>
        <begin position="56"/>
        <end position="61"/>
    </location>
    <ligand>
        <name>ATP</name>
        <dbReference type="ChEBI" id="CHEBI:30616"/>
    </ligand>
</feature>
<evidence type="ECO:0000256" key="8">
    <source>
        <dbReference type="HAMAP-Rule" id="MF_01161"/>
    </source>
</evidence>
<keyword evidence="5 8" id="KW-0547">Nucleotide-binding</keyword>
<evidence type="ECO:0000256" key="5">
    <source>
        <dbReference type="ARBA" id="ARBA00022741"/>
    </source>
</evidence>
<dbReference type="InterPro" id="IPR012795">
    <property type="entry name" value="tRNA_Ile_lys_synt_N"/>
</dbReference>
<gene>
    <name evidence="8 11" type="primary">tilS</name>
    <name evidence="11" type="ORF">OJ997_20060</name>
</gene>
<evidence type="ECO:0000256" key="2">
    <source>
        <dbReference type="ARBA" id="ARBA00022490"/>
    </source>
</evidence>
<dbReference type="InterPro" id="IPR011063">
    <property type="entry name" value="TilS/TtcA_N"/>
</dbReference>
<protein>
    <recommendedName>
        <fullName evidence="8">tRNA(Ile)-lysidine synthase</fullName>
        <ecNumber evidence="8">6.3.4.19</ecNumber>
    </recommendedName>
    <alternativeName>
        <fullName evidence="8">tRNA(Ile)-2-lysyl-cytidine synthase</fullName>
    </alternativeName>
    <alternativeName>
        <fullName evidence="8">tRNA(Ile)-lysidine synthetase</fullName>
    </alternativeName>
</protein>
<dbReference type="Pfam" id="PF01171">
    <property type="entry name" value="ATP_bind_3"/>
    <property type="match status" value="1"/>
</dbReference>
<dbReference type="PANTHER" id="PTHR43033">
    <property type="entry name" value="TRNA(ILE)-LYSIDINE SYNTHASE-RELATED"/>
    <property type="match status" value="1"/>
</dbReference>
<evidence type="ECO:0000313" key="12">
    <source>
        <dbReference type="Proteomes" id="UP001147653"/>
    </source>
</evidence>
<keyword evidence="4 8" id="KW-0819">tRNA processing</keyword>
<evidence type="ECO:0000256" key="6">
    <source>
        <dbReference type="ARBA" id="ARBA00022840"/>
    </source>
</evidence>
<dbReference type="GO" id="GO:0005524">
    <property type="term" value="F:ATP binding"/>
    <property type="evidence" value="ECO:0007669"/>
    <property type="project" value="UniProtKB-UniRule"/>
</dbReference>
<comment type="caution">
    <text evidence="11">The sequence shown here is derived from an EMBL/GenBank/DDBJ whole genome shotgun (WGS) entry which is preliminary data.</text>
</comment>
<dbReference type="InterPro" id="IPR012796">
    <property type="entry name" value="Lysidine-tRNA-synth_C"/>
</dbReference>
<comment type="subcellular location">
    <subcellularLocation>
        <location evidence="1 8">Cytoplasm</location>
    </subcellularLocation>
</comment>
<dbReference type="Proteomes" id="UP001147653">
    <property type="component" value="Unassembled WGS sequence"/>
</dbReference>
<dbReference type="CDD" id="cd01992">
    <property type="entry name" value="TilS_N"/>
    <property type="match status" value="1"/>
</dbReference>
<dbReference type="GO" id="GO:0005737">
    <property type="term" value="C:cytoplasm"/>
    <property type="evidence" value="ECO:0007669"/>
    <property type="project" value="UniProtKB-SubCell"/>
</dbReference>
<evidence type="ECO:0000313" key="11">
    <source>
        <dbReference type="EMBL" id="MDA0182616.1"/>
    </source>
</evidence>
<dbReference type="NCBIfam" id="TIGR02433">
    <property type="entry name" value="lysidine_TilS_C"/>
    <property type="match status" value="1"/>
</dbReference>
<dbReference type="AlphaFoldDB" id="A0A9X3SAJ5"/>
<evidence type="ECO:0000256" key="4">
    <source>
        <dbReference type="ARBA" id="ARBA00022694"/>
    </source>
</evidence>
<organism evidence="11 12">
    <name type="scientific">Solirubrobacter phytolaccae</name>
    <dbReference type="NCBI Taxonomy" id="1404360"/>
    <lineage>
        <taxon>Bacteria</taxon>
        <taxon>Bacillati</taxon>
        <taxon>Actinomycetota</taxon>
        <taxon>Thermoleophilia</taxon>
        <taxon>Solirubrobacterales</taxon>
        <taxon>Solirubrobacteraceae</taxon>
        <taxon>Solirubrobacter</taxon>
    </lineage>
</organism>
<feature type="domain" description="Lysidine-tRNA(Ile) synthetase C-terminal" evidence="10">
    <location>
        <begin position="351"/>
        <end position="425"/>
    </location>
</feature>
<dbReference type="InterPro" id="IPR012094">
    <property type="entry name" value="tRNA_Ile_lys_synt"/>
</dbReference>
<accession>A0A9X3SAJ5</accession>
<feature type="compositionally biased region" description="Basic and acidic residues" evidence="9">
    <location>
        <begin position="1"/>
        <end position="28"/>
    </location>
</feature>
<dbReference type="EMBL" id="JAPDDP010000038">
    <property type="protein sequence ID" value="MDA0182616.1"/>
    <property type="molecule type" value="Genomic_DNA"/>
</dbReference>
<keyword evidence="6 8" id="KW-0067">ATP-binding</keyword>
<comment type="catalytic activity">
    <reaction evidence="7 8">
        <text>cytidine(34) in tRNA(Ile2) + L-lysine + ATP = lysidine(34) in tRNA(Ile2) + AMP + diphosphate + H(+)</text>
        <dbReference type="Rhea" id="RHEA:43744"/>
        <dbReference type="Rhea" id="RHEA-COMP:10625"/>
        <dbReference type="Rhea" id="RHEA-COMP:10670"/>
        <dbReference type="ChEBI" id="CHEBI:15378"/>
        <dbReference type="ChEBI" id="CHEBI:30616"/>
        <dbReference type="ChEBI" id="CHEBI:32551"/>
        <dbReference type="ChEBI" id="CHEBI:33019"/>
        <dbReference type="ChEBI" id="CHEBI:82748"/>
        <dbReference type="ChEBI" id="CHEBI:83665"/>
        <dbReference type="ChEBI" id="CHEBI:456215"/>
        <dbReference type="EC" id="6.3.4.19"/>
    </reaction>
</comment>
<dbReference type="Gene3D" id="3.40.50.620">
    <property type="entry name" value="HUPs"/>
    <property type="match status" value="1"/>
</dbReference>
<dbReference type="SMART" id="SM00977">
    <property type="entry name" value="TilS_C"/>
    <property type="match status" value="1"/>
</dbReference>
<evidence type="ECO:0000256" key="7">
    <source>
        <dbReference type="ARBA" id="ARBA00048539"/>
    </source>
</evidence>
<dbReference type="Pfam" id="PF11734">
    <property type="entry name" value="TilS_C"/>
    <property type="match status" value="1"/>
</dbReference>
<dbReference type="GO" id="GO:0006400">
    <property type="term" value="P:tRNA modification"/>
    <property type="evidence" value="ECO:0007669"/>
    <property type="project" value="UniProtKB-UniRule"/>
</dbReference>
<dbReference type="RefSeq" id="WP_270026990.1">
    <property type="nucleotide sequence ID" value="NZ_JAPDDP010000038.1"/>
</dbReference>
<reference evidence="11" key="1">
    <citation type="submission" date="2022-10" db="EMBL/GenBank/DDBJ databases">
        <title>The WGS of Solirubrobacter phytolaccae KCTC 29190.</title>
        <authorList>
            <person name="Jiang Z."/>
        </authorList>
    </citation>
    <scope>NUCLEOTIDE SEQUENCE</scope>
    <source>
        <strain evidence="11">KCTC 29190</strain>
    </source>
</reference>
<dbReference type="SUPFAM" id="SSF52402">
    <property type="entry name" value="Adenine nucleotide alpha hydrolases-like"/>
    <property type="match status" value="1"/>
</dbReference>
<dbReference type="HAMAP" id="MF_01161">
    <property type="entry name" value="tRNA_Ile_lys_synt"/>
    <property type="match status" value="1"/>
</dbReference>
<feature type="region of interest" description="Disordered" evidence="9">
    <location>
        <begin position="1"/>
        <end position="29"/>
    </location>
</feature>
<dbReference type="PANTHER" id="PTHR43033:SF1">
    <property type="entry name" value="TRNA(ILE)-LYSIDINE SYNTHASE-RELATED"/>
    <property type="match status" value="1"/>
</dbReference>
<comment type="domain">
    <text evidence="8">The N-terminal region contains the highly conserved SGGXDS motif, predicted to be a P-loop motif involved in ATP binding.</text>
</comment>